<dbReference type="Gene3D" id="2.60.40.1240">
    <property type="match status" value="1"/>
</dbReference>
<dbReference type="Proteomes" id="UP000236755">
    <property type="component" value="Unassembled WGS sequence"/>
</dbReference>
<protein>
    <recommendedName>
        <fullName evidence="5">DUF4352 domain-containing protein</fullName>
    </recommendedName>
</protein>
<organism evidence="3 4">
    <name type="scientific">Haloplanus vescus</name>
    <dbReference type="NCBI Taxonomy" id="555874"/>
    <lineage>
        <taxon>Archaea</taxon>
        <taxon>Methanobacteriati</taxon>
        <taxon>Methanobacteriota</taxon>
        <taxon>Stenosarchaea group</taxon>
        <taxon>Halobacteria</taxon>
        <taxon>Halobacteriales</taxon>
        <taxon>Haloferacaceae</taxon>
        <taxon>Haloplanus</taxon>
    </lineage>
</organism>
<sequence>MERRRLLTACGTAFAGLLAGCGGGGGDATAEPTAKATATETATATATATEAPTATDTATATATPGPDGPTHEVGESFTVGAEGSQIGYRITNLFRTPRIGGQANYATADGSFLIVVLELSNPQDDSISFPNNRFIAWNETQIRYLDDEASPMVADDDRIDVQSIATTTVLSDSSKSGSVVFDLDLDQSYWLRIEPTGDGGETHYVRVGPLSDVEELEGSITG</sequence>
<dbReference type="EMBL" id="FNQT01000003">
    <property type="protein sequence ID" value="SEA23068.1"/>
    <property type="molecule type" value="Genomic_DNA"/>
</dbReference>
<evidence type="ECO:0008006" key="5">
    <source>
        <dbReference type="Google" id="ProtNLM"/>
    </source>
</evidence>
<keyword evidence="1" id="KW-0732">Signal</keyword>
<dbReference type="InterPro" id="IPR029050">
    <property type="entry name" value="Immunoprotect_excell_Ig-like"/>
</dbReference>
<evidence type="ECO:0000256" key="2">
    <source>
        <dbReference type="SAM" id="MobiDB-lite"/>
    </source>
</evidence>
<dbReference type="AlphaFoldDB" id="A0A1H3ZHN5"/>
<gene>
    <name evidence="3" type="ORF">SAMN04488065_2361</name>
</gene>
<dbReference type="PROSITE" id="PS51257">
    <property type="entry name" value="PROKAR_LIPOPROTEIN"/>
    <property type="match status" value="1"/>
</dbReference>
<feature type="region of interest" description="Disordered" evidence="2">
    <location>
        <begin position="25"/>
        <end position="72"/>
    </location>
</feature>
<evidence type="ECO:0000313" key="3">
    <source>
        <dbReference type="EMBL" id="SEA23068.1"/>
    </source>
</evidence>
<name>A0A1H3ZHN5_9EURY</name>
<proteinExistence type="predicted"/>
<feature type="compositionally biased region" description="Low complexity" evidence="2">
    <location>
        <begin position="28"/>
        <end position="64"/>
    </location>
</feature>
<evidence type="ECO:0000256" key="1">
    <source>
        <dbReference type="ARBA" id="ARBA00022729"/>
    </source>
</evidence>
<keyword evidence="4" id="KW-1185">Reference proteome</keyword>
<dbReference type="RefSeq" id="WP_176791234.1">
    <property type="nucleotide sequence ID" value="NZ_FNQT01000003.1"/>
</dbReference>
<dbReference type="OrthoDB" id="306331at2157"/>
<evidence type="ECO:0000313" key="4">
    <source>
        <dbReference type="Proteomes" id="UP000236755"/>
    </source>
</evidence>
<reference evidence="3 4" key="1">
    <citation type="submission" date="2016-10" db="EMBL/GenBank/DDBJ databases">
        <authorList>
            <person name="de Groot N.N."/>
        </authorList>
    </citation>
    <scope>NUCLEOTIDE SEQUENCE [LARGE SCALE GENOMIC DNA]</scope>
    <source>
        <strain evidence="3 4">CGMCC 1.8712</strain>
    </source>
</reference>
<accession>A0A1H3ZHN5</accession>